<reference evidence="1 2" key="1">
    <citation type="submission" date="2023-07" db="EMBL/GenBank/DDBJ databases">
        <title>Sorghum-associated microbial communities from plants grown in Nebraska, USA.</title>
        <authorList>
            <person name="Schachtman D."/>
        </authorList>
    </citation>
    <scope>NUCLEOTIDE SEQUENCE [LARGE SCALE GENOMIC DNA]</scope>
    <source>
        <strain evidence="1 2">BE57</strain>
    </source>
</reference>
<comment type="caution">
    <text evidence="1">The sequence shown here is derived from an EMBL/GenBank/DDBJ whole genome shotgun (WGS) entry which is preliminary data.</text>
</comment>
<name>A0ABU1QPY4_9BACT</name>
<dbReference type="Proteomes" id="UP001264980">
    <property type="component" value="Unassembled WGS sequence"/>
</dbReference>
<organism evidence="1 2">
    <name type="scientific">Dyadobacter fermentans</name>
    <dbReference type="NCBI Taxonomy" id="94254"/>
    <lineage>
        <taxon>Bacteria</taxon>
        <taxon>Pseudomonadati</taxon>
        <taxon>Bacteroidota</taxon>
        <taxon>Cytophagia</taxon>
        <taxon>Cytophagales</taxon>
        <taxon>Spirosomataceae</taxon>
        <taxon>Dyadobacter</taxon>
    </lineage>
</organism>
<proteinExistence type="predicted"/>
<keyword evidence="2" id="KW-1185">Reference proteome</keyword>
<protein>
    <submittedName>
        <fullName evidence="1">Uncharacterized protein</fullName>
    </submittedName>
</protein>
<evidence type="ECO:0000313" key="1">
    <source>
        <dbReference type="EMBL" id="MDR6803216.1"/>
    </source>
</evidence>
<gene>
    <name evidence="1" type="ORF">J2W84_000253</name>
</gene>
<sequence length="55" mass="6495">MLRLWVSRNKGMQHYSLVWVSKLGIKIRIRPVSFQVKKNPVSVIKFSLKIEISVR</sequence>
<evidence type="ECO:0000313" key="2">
    <source>
        <dbReference type="Proteomes" id="UP001264980"/>
    </source>
</evidence>
<dbReference type="EMBL" id="JAVDTI010000001">
    <property type="protein sequence ID" value="MDR6803216.1"/>
    <property type="molecule type" value="Genomic_DNA"/>
</dbReference>
<accession>A0ABU1QPY4</accession>